<reference evidence="2 3" key="1">
    <citation type="journal article" date="2014" name="Int. J. Syst. Evol. Microbiol.">
        <title>Phylogenomics and the dynamic genome evolution of the genus Streptococcus.</title>
        <authorList>
            <consortium name="The Broad Institute Genome Sequencing Platform"/>
            <person name="Richards V.P."/>
            <person name="Palmer S.R."/>
            <person name="Pavinski Bitar P.D."/>
            <person name="Qin X."/>
            <person name="Weinstock G.M."/>
            <person name="Highlander S.K."/>
            <person name="Town C.D."/>
            <person name="Burne R.A."/>
            <person name="Stanhope M.J."/>
        </authorList>
    </citation>
    <scope>NUCLEOTIDE SEQUENCE [LARGE SCALE GENOMIC DNA]</scope>
    <source>
        <strain evidence="2 3">LQ 940-04</strain>
    </source>
</reference>
<dbReference type="EMBL" id="AEUY02000005">
    <property type="protein sequence ID" value="EHI64160.1"/>
    <property type="molecule type" value="Genomic_DNA"/>
</dbReference>
<protein>
    <submittedName>
        <fullName evidence="2">Uncharacterized protein</fullName>
    </submittedName>
</protein>
<name>G5KAZ0_9STRE</name>
<feature type="transmembrane region" description="Helical" evidence="1">
    <location>
        <begin position="6"/>
        <end position="25"/>
    </location>
</feature>
<gene>
    <name evidence="2" type="ORF">STRPS_2103</name>
</gene>
<dbReference type="Pfam" id="PF08570">
    <property type="entry name" value="DUF1761"/>
    <property type="match status" value="1"/>
</dbReference>
<feature type="transmembrane region" description="Helical" evidence="1">
    <location>
        <begin position="77"/>
        <end position="96"/>
    </location>
</feature>
<dbReference type="GeneID" id="58554818"/>
<accession>G5KAZ0</accession>
<keyword evidence="1" id="KW-0812">Transmembrane</keyword>
<proteinExistence type="predicted"/>
<dbReference type="OrthoDB" id="333057at2"/>
<keyword evidence="1" id="KW-1133">Transmembrane helix</keyword>
<feature type="transmembrane region" description="Helical" evidence="1">
    <location>
        <begin position="103"/>
        <end position="124"/>
    </location>
</feature>
<evidence type="ECO:0000256" key="1">
    <source>
        <dbReference type="SAM" id="Phobius"/>
    </source>
</evidence>
<dbReference type="RefSeq" id="WP_007895071.1">
    <property type="nucleotide sequence ID" value="NZ_AEUY02000005.1"/>
</dbReference>
<organism evidence="2 3">
    <name type="scientific">Streptococcus pseudoporcinus LQ 940-04</name>
    <dbReference type="NCBI Taxonomy" id="875093"/>
    <lineage>
        <taxon>Bacteria</taxon>
        <taxon>Bacillati</taxon>
        <taxon>Bacillota</taxon>
        <taxon>Bacilli</taxon>
        <taxon>Lactobacillales</taxon>
        <taxon>Streptococcaceae</taxon>
        <taxon>Streptococcus</taxon>
    </lineage>
</organism>
<dbReference type="Proteomes" id="UP000003217">
    <property type="component" value="Unassembled WGS sequence"/>
</dbReference>
<dbReference type="InterPro" id="IPR013879">
    <property type="entry name" value="DUF1761"/>
</dbReference>
<dbReference type="AlphaFoldDB" id="G5KAZ0"/>
<comment type="caution">
    <text evidence="2">The sequence shown here is derived from an EMBL/GenBank/DDBJ whole genome shotgun (WGS) entry which is preliminary data.</text>
</comment>
<keyword evidence="3" id="KW-1185">Reference proteome</keyword>
<evidence type="ECO:0000313" key="2">
    <source>
        <dbReference type="EMBL" id="EHI64160.1"/>
    </source>
</evidence>
<keyword evidence="1" id="KW-0472">Membrane</keyword>
<feature type="transmembrane region" description="Helical" evidence="1">
    <location>
        <begin position="51"/>
        <end position="71"/>
    </location>
</feature>
<evidence type="ECO:0000313" key="3">
    <source>
        <dbReference type="Proteomes" id="UP000003217"/>
    </source>
</evidence>
<dbReference type="STRING" id="361101.GCA_900102825_01614"/>
<sequence>MTLFIATIAGFINFMIGGLWYGLLFQKPWIEAMGINPEDIGKNGDGKKEMIMTLIVEVIISMLTILFLSALNAATPINAMIIGLIAILSGLKNYFFEQRPLKLILINESYKLMAFIIIGLALLFV</sequence>